<dbReference type="InterPro" id="IPR011051">
    <property type="entry name" value="RmlC_Cupin_sf"/>
</dbReference>
<dbReference type="InterPro" id="IPR014710">
    <property type="entry name" value="RmlC-like_jellyroll"/>
</dbReference>
<sequence length="114" mass="12451">MTRPQDREIIKAEHVAGGAGYILKQPIIKEEQLGAHCKMFSEVTLHPGCEIGYHEHHGETETYYLIKGAGIYHDNGEEYPVAAGDVTFCKSGGGHGIKNTGEQDIVFIALILAE</sequence>
<keyword evidence="4" id="KW-1185">Reference proteome</keyword>
<dbReference type="EMBL" id="JAJCIS010000001">
    <property type="protein sequence ID" value="MCB7386222.1"/>
    <property type="molecule type" value="Genomic_DNA"/>
</dbReference>
<feature type="domain" description="Cupin type-2" evidence="2">
    <location>
        <begin position="42"/>
        <end position="109"/>
    </location>
</feature>
<dbReference type="PANTHER" id="PTHR35848:SF6">
    <property type="entry name" value="CUPIN TYPE-2 DOMAIN-CONTAINING PROTEIN"/>
    <property type="match status" value="1"/>
</dbReference>
<comment type="caution">
    <text evidence="3">The sequence shown here is derived from an EMBL/GenBank/DDBJ whole genome shotgun (WGS) entry which is preliminary data.</text>
</comment>
<dbReference type="Gene3D" id="2.60.120.10">
    <property type="entry name" value="Jelly Rolls"/>
    <property type="match status" value="1"/>
</dbReference>
<gene>
    <name evidence="3" type="ORF">LIZ65_02875</name>
</gene>
<name>A0ABS8DDP4_9FIRM</name>
<protein>
    <submittedName>
        <fullName evidence="3">Cupin domain-containing protein</fullName>
    </submittedName>
</protein>
<evidence type="ECO:0000256" key="1">
    <source>
        <dbReference type="ARBA" id="ARBA00022723"/>
    </source>
</evidence>
<dbReference type="InterPro" id="IPR051610">
    <property type="entry name" value="GPI/OXD"/>
</dbReference>
<proteinExistence type="predicted"/>
<evidence type="ECO:0000313" key="3">
    <source>
        <dbReference type="EMBL" id="MCB7386222.1"/>
    </source>
</evidence>
<keyword evidence="1" id="KW-0479">Metal-binding</keyword>
<accession>A0ABS8DDP4</accession>
<dbReference type="InterPro" id="IPR013096">
    <property type="entry name" value="Cupin_2"/>
</dbReference>
<evidence type="ECO:0000313" key="4">
    <source>
        <dbReference type="Proteomes" id="UP001299546"/>
    </source>
</evidence>
<dbReference type="PANTHER" id="PTHR35848">
    <property type="entry name" value="OXALATE-BINDING PROTEIN"/>
    <property type="match status" value="1"/>
</dbReference>
<dbReference type="Pfam" id="PF07883">
    <property type="entry name" value="Cupin_2"/>
    <property type="match status" value="1"/>
</dbReference>
<dbReference type="SUPFAM" id="SSF51182">
    <property type="entry name" value="RmlC-like cupins"/>
    <property type="match status" value="1"/>
</dbReference>
<reference evidence="3 4" key="1">
    <citation type="submission" date="2021-10" db="EMBL/GenBank/DDBJ databases">
        <title>Collection of gut derived symbiotic bacterial strains cultured from healthy donors.</title>
        <authorList>
            <person name="Lin H."/>
            <person name="Littmann E."/>
            <person name="Kohout C."/>
            <person name="Pamer E.G."/>
        </authorList>
    </citation>
    <scope>NUCLEOTIDE SEQUENCE [LARGE SCALE GENOMIC DNA]</scope>
    <source>
        <strain evidence="3 4">DFI.1.165</strain>
    </source>
</reference>
<organism evidence="3 4">
    <name type="scientific">Bariatricus massiliensis</name>
    <dbReference type="NCBI Taxonomy" id="1745713"/>
    <lineage>
        <taxon>Bacteria</taxon>
        <taxon>Bacillati</taxon>
        <taxon>Bacillota</taxon>
        <taxon>Clostridia</taxon>
        <taxon>Lachnospirales</taxon>
        <taxon>Lachnospiraceae</taxon>
        <taxon>Bariatricus</taxon>
    </lineage>
</organism>
<dbReference type="CDD" id="cd02221">
    <property type="entry name" value="cupin_TM1287-like"/>
    <property type="match status" value="1"/>
</dbReference>
<dbReference type="Proteomes" id="UP001299546">
    <property type="component" value="Unassembled WGS sequence"/>
</dbReference>
<evidence type="ECO:0000259" key="2">
    <source>
        <dbReference type="Pfam" id="PF07883"/>
    </source>
</evidence>
<dbReference type="RefSeq" id="WP_066732487.1">
    <property type="nucleotide sequence ID" value="NZ_JAJCIQ010000001.1"/>
</dbReference>